<proteinExistence type="predicted"/>
<dbReference type="PANTHER" id="PTHR39173:SF1">
    <property type="entry name" value="ACETYLTRANSFERASE"/>
    <property type="match status" value="1"/>
</dbReference>
<evidence type="ECO:0000313" key="3">
    <source>
        <dbReference type="Proteomes" id="UP001314796"/>
    </source>
</evidence>
<dbReference type="EMBL" id="JAFBEE010000002">
    <property type="protein sequence ID" value="MBM7614130.1"/>
    <property type="molecule type" value="Genomic_DNA"/>
</dbReference>
<dbReference type="Pfam" id="PF13302">
    <property type="entry name" value="Acetyltransf_3"/>
    <property type="match status" value="1"/>
</dbReference>
<dbReference type="PROSITE" id="PS51186">
    <property type="entry name" value="GNAT"/>
    <property type="match status" value="1"/>
</dbReference>
<accession>A0ABS2NMG2</accession>
<reference evidence="2 3" key="1">
    <citation type="submission" date="2021-01" db="EMBL/GenBank/DDBJ databases">
        <title>Genomic Encyclopedia of Type Strains, Phase IV (KMG-IV): sequencing the most valuable type-strain genomes for metagenomic binning, comparative biology and taxonomic classification.</title>
        <authorList>
            <person name="Goeker M."/>
        </authorList>
    </citation>
    <scope>NUCLEOTIDE SEQUENCE [LARGE SCALE GENOMIC DNA]</scope>
    <source>
        <strain evidence="2 3">DSM 25890</strain>
    </source>
</reference>
<name>A0ABS2NMG2_9FIRM</name>
<protein>
    <submittedName>
        <fullName evidence="2">Acetyltransferase</fullName>
    </submittedName>
</protein>
<dbReference type="InterPro" id="IPR000182">
    <property type="entry name" value="GNAT_dom"/>
</dbReference>
<dbReference type="SUPFAM" id="SSF55729">
    <property type="entry name" value="Acyl-CoA N-acyltransferases (Nat)"/>
    <property type="match status" value="1"/>
</dbReference>
<evidence type="ECO:0000313" key="2">
    <source>
        <dbReference type="EMBL" id="MBM7614130.1"/>
    </source>
</evidence>
<evidence type="ECO:0000259" key="1">
    <source>
        <dbReference type="PROSITE" id="PS51186"/>
    </source>
</evidence>
<dbReference type="PANTHER" id="PTHR39173">
    <property type="entry name" value="ACETYLTRANSFERASE"/>
    <property type="match status" value="1"/>
</dbReference>
<keyword evidence="3" id="KW-1185">Reference proteome</keyword>
<feature type="domain" description="N-acetyltransferase" evidence="1">
    <location>
        <begin position="46"/>
        <end position="201"/>
    </location>
</feature>
<dbReference type="Proteomes" id="UP001314796">
    <property type="component" value="Unassembled WGS sequence"/>
</dbReference>
<comment type="caution">
    <text evidence="2">The sequence shown here is derived from an EMBL/GenBank/DDBJ whole genome shotgun (WGS) entry which is preliminary data.</text>
</comment>
<dbReference type="InterPro" id="IPR016181">
    <property type="entry name" value="Acyl_CoA_acyltransferase"/>
</dbReference>
<sequence length="201" mass="23002">MGQFLKRPDDAQLYYKANNRLFVLGGIKLSEIILVKPSKILEGKILEYKQEYLGFKETNINGSCGLAGYIDFDEWLEIVLSIEKDKLRNNVHASTFFSVRKSDNRIIGTIQLRHFLTDELEKHGGHIGYGIRPTERKKGYGMQQLSLVLEIAKEMKIPKVVIICDKDNIASRQTAISCGGILTGENFYEGKEQQIYWINLR</sequence>
<organism evidence="2 3">
    <name type="scientific">Alkaliphilus hydrothermalis</name>
    <dbReference type="NCBI Taxonomy" id="1482730"/>
    <lineage>
        <taxon>Bacteria</taxon>
        <taxon>Bacillati</taxon>
        <taxon>Bacillota</taxon>
        <taxon>Clostridia</taxon>
        <taxon>Peptostreptococcales</taxon>
        <taxon>Natronincolaceae</taxon>
        <taxon>Alkaliphilus</taxon>
    </lineage>
</organism>
<dbReference type="Gene3D" id="3.40.630.30">
    <property type="match status" value="1"/>
</dbReference>
<gene>
    <name evidence="2" type="ORF">JOC73_000639</name>
</gene>